<dbReference type="CDD" id="cd07100">
    <property type="entry name" value="ALDH_SSADH1_GabD1"/>
    <property type="match status" value="1"/>
</dbReference>
<proteinExistence type="inferred from homology"/>
<dbReference type="GO" id="GO:0004030">
    <property type="term" value="F:aldehyde dehydrogenase [NAD(P)+] activity"/>
    <property type="evidence" value="ECO:0007669"/>
    <property type="project" value="InterPro"/>
</dbReference>
<keyword evidence="3" id="KW-0560">Oxidoreductase</keyword>
<keyword evidence="2" id="KW-0521">NADP</keyword>
<dbReference type="PANTHER" id="PTHR43217">
    <property type="entry name" value="SUCCINATE SEMIALDEHYDE DEHYDROGENASE [NAD(P)+] SAD"/>
    <property type="match status" value="1"/>
</dbReference>
<dbReference type="InterPro" id="IPR015590">
    <property type="entry name" value="Aldehyde_DH_dom"/>
</dbReference>
<dbReference type="InterPro" id="IPR016162">
    <property type="entry name" value="Ald_DH_N"/>
</dbReference>
<dbReference type="FunFam" id="3.40.309.10:FF:000009">
    <property type="entry name" value="Aldehyde dehydrogenase A"/>
    <property type="match status" value="1"/>
</dbReference>
<dbReference type="FunFam" id="3.40.605.10:FF:000012">
    <property type="entry name" value="NAD-dependent succinate-semialdehyde dehydrogenase"/>
    <property type="match status" value="1"/>
</dbReference>
<reference evidence="5" key="2">
    <citation type="submission" date="2020-09" db="EMBL/GenBank/DDBJ databases">
        <authorList>
            <person name="Sun Q."/>
            <person name="Sedlacek I."/>
        </authorList>
    </citation>
    <scope>NUCLEOTIDE SEQUENCE</scope>
    <source>
        <strain evidence="5">CCM 8711</strain>
    </source>
</reference>
<dbReference type="SUPFAM" id="SSF53720">
    <property type="entry name" value="ALDH-like"/>
    <property type="match status" value="1"/>
</dbReference>
<dbReference type="InterPro" id="IPR016161">
    <property type="entry name" value="Ald_DH/histidinol_DH"/>
</dbReference>
<evidence type="ECO:0000313" key="6">
    <source>
        <dbReference type="Proteomes" id="UP000662074"/>
    </source>
</evidence>
<accession>A0A917N241</accession>
<evidence type="ECO:0000256" key="3">
    <source>
        <dbReference type="ARBA" id="ARBA00023002"/>
    </source>
</evidence>
<dbReference type="Pfam" id="PF00171">
    <property type="entry name" value="Aldedh"/>
    <property type="match status" value="1"/>
</dbReference>
<dbReference type="PROSITE" id="PS00070">
    <property type="entry name" value="ALDEHYDE_DEHYDR_CYS"/>
    <property type="match status" value="1"/>
</dbReference>
<dbReference type="GO" id="GO:0004777">
    <property type="term" value="F:succinate-semialdehyde dehydrogenase (NAD+) activity"/>
    <property type="evidence" value="ECO:0007669"/>
    <property type="project" value="TreeGrafter"/>
</dbReference>
<dbReference type="Gene3D" id="3.40.605.10">
    <property type="entry name" value="Aldehyde Dehydrogenase, Chain A, domain 1"/>
    <property type="match status" value="1"/>
</dbReference>
<dbReference type="EMBL" id="BMDO01000007">
    <property type="protein sequence ID" value="GGI51498.1"/>
    <property type="molecule type" value="Genomic_DNA"/>
</dbReference>
<gene>
    <name evidence="5" type="ORF">GCM10011425_27100</name>
</gene>
<evidence type="ECO:0000256" key="1">
    <source>
        <dbReference type="ARBA" id="ARBA00009986"/>
    </source>
</evidence>
<feature type="domain" description="Aldehyde dehydrogenase" evidence="4">
    <location>
        <begin position="3"/>
        <end position="453"/>
    </location>
</feature>
<comment type="similarity">
    <text evidence="1">Belongs to the aldehyde dehydrogenase family.</text>
</comment>
<evidence type="ECO:0000259" key="4">
    <source>
        <dbReference type="Pfam" id="PF00171"/>
    </source>
</evidence>
<dbReference type="InterPro" id="IPR047110">
    <property type="entry name" value="GABD/Sad-like"/>
</dbReference>
<dbReference type="Gene3D" id="3.40.309.10">
    <property type="entry name" value="Aldehyde Dehydrogenase, Chain A, domain 2"/>
    <property type="match status" value="1"/>
</dbReference>
<dbReference type="InterPro" id="IPR016163">
    <property type="entry name" value="Ald_DH_C"/>
</dbReference>
<organism evidence="5 6">
    <name type="scientific">Mucilaginibacter galii</name>
    <dbReference type="NCBI Taxonomy" id="2005073"/>
    <lineage>
        <taxon>Bacteria</taxon>
        <taxon>Pseudomonadati</taxon>
        <taxon>Bacteroidota</taxon>
        <taxon>Sphingobacteriia</taxon>
        <taxon>Sphingobacteriales</taxon>
        <taxon>Sphingobacteriaceae</taxon>
        <taxon>Mucilaginibacter</taxon>
    </lineage>
</organism>
<protein>
    <submittedName>
        <fullName evidence="5">Succinate-semialdehyde dehydrogenase</fullName>
    </submittedName>
</protein>
<dbReference type="RefSeq" id="WP_188417606.1">
    <property type="nucleotide sequence ID" value="NZ_BMDO01000007.1"/>
</dbReference>
<evidence type="ECO:0000256" key="2">
    <source>
        <dbReference type="ARBA" id="ARBA00022857"/>
    </source>
</evidence>
<dbReference type="InterPro" id="IPR016160">
    <property type="entry name" value="Ald_DH_CS_CYS"/>
</dbReference>
<comment type="caution">
    <text evidence="5">The sequence shown here is derived from an EMBL/GenBank/DDBJ whole genome shotgun (WGS) entry which is preliminary data.</text>
</comment>
<reference evidence="5" key="1">
    <citation type="journal article" date="2014" name="Int. J. Syst. Evol. Microbiol.">
        <title>Complete genome sequence of Corynebacterium casei LMG S-19264T (=DSM 44701T), isolated from a smear-ripened cheese.</title>
        <authorList>
            <consortium name="US DOE Joint Genome Institute (JGI-PGF)"/>
            <person name="Walter F."/>
            <person name="Albersmeier A."/>
            <person name="Kalinowski J."/>
            <person name="Ruckert C."/>
        </authorList>
    </citation>
    <scope>NUCLEOTIDE SEQUENCE</scope>
    <source>
        <strain evidence="5">CCM 8711</strain>
    </source>
</reference>
<name>A0A917N241_9SPHI</name>
<evidence type="ECO:0000313" key="5">
    <source>
        <dbReference type="EMBL" id="GGI51498.1"/>
    </source>
</evidence>
<dbReference type="AlphaFoldDB" id="A0A917N241"/>
<keyword evidence="6" id="KW-1185">Reference proteome</keyword>
<dbReference type="InterPro" id="IPR044148">
    <property type="entry name" value="ALDH_GabD1-like"/>
</dbReference>
<dbReference type="Proteomes" id="UP000662074">
    <property type="component" value="Unassembled WGS sequence"/>
</dbReference>
<sequence length="456" mass="49320">MIIQSVNPFNGEVIATHEAHTHELVAHKIQQTHTAWLTWRNSNAEDRSGLLHKLAAILQERKQELAKLMALEMGKPVKQGASEIEKCAAVCTYYAENAARFLTEQLVETDATKSYITFEPIGVVLAVMPWNFPFWQVFRFIAPALAAGNCGVLKHASNVPGCALAIEEMVVQAGFPPHVFQTLLAGSNMVDAMIENPLIKAVTLTGSTQAGIKVAQKAGSVLKKTVLELGGSDAYLILEDADLEHAATTCTDSRLINSGQSCIAAKRFIVVAEVAEKFTQLMLDKMKTKRMGDPLSADTEVGPQARQDLRDELHKQVQASIAAGAKCILGGTIPNGERNALYPPTLLINVTKGMPAFDEELFGPVAAIITVKDEEEAISAANDSIFGLGAAVFTKDMQRGERIAATRLEAGSCFVNSLVKSDPRLPFGGIKQSGYGRELGMFGIHEFVNIKTVFVK</sequence>
<dbReference type="PANTHER" id="PTHR43217:SF1">
    <property type="entry name" value="SUCCINATE SEMIALDEHYDE DEHYDROGENASE [NAD(P)+] SAD"/>
    <property type="match status" value="1"/>
</dbReference>